<feature type="compositionally biased region" description="Polar residues" evidence="1">
    <location>
        <begin position="1"/>
        <end position="15"/>
    </location>
</feature>
<accession>A0A9W4B9N6</accession>
<organism evidence="2 3">
    <name type="scientific">Mycobacterium gallinarum</name>
    <dbReference type="NCBI Taxonomy" id="39689"/>
    <lineage>
        <taxon>Bacteria</taxon>
        <taxon>Bacillati</taxon>
        <taxon>Actinomycetota</taxon>
        <taxon>Actinomycetes</taxon>
        <taxon>Mycobacteriales</taxon>
        <taxon>Mycobacteriaceae</taxon>
        <taxon>Mycobacterium</taxon>
    </lineage>
</organism>
<feature type="region of interest" description="Disordered" evidence="1">
    <location>
        <begin position="1"/>
        <end position="24"/>
    </location>
</feature>
<keyword evidence="3" id="KW-1185">Reference proteome</keyword>
<keyword evidence="2" id="KW-0614">Plasmid</keyword>
<name>A0A9W4B9N6_9MYCO</name>
<dbReference type="KEGG" id="mgau:MGALJ_61230"/>
<evidence type="ECO:0000313" key="2">
    <source>
        <dbReference type="EMBL" id="BBY96454.1"/>
    </source>
</evidence>
<evidence type="ECO:0000313" key="3">
    <source>
        <dbReference type="Proteomes" id="UP000465785"/>
    </source>
</evidence>
<proteinExistence type="predicted"/>
<dbReference type="EMBL" id="AP022602">
    <property type="protein sequence ID" value="BBY96454.1"/>
    <property type="molecule type" value="Genomic_DNA"/>
</dbReference>
<dbReference type="AlphaFoldDB" id="A0A9W4B9N6"/>
<protein>
    <submittedName>
        <fullName evidence="2">Uncharacterized protein</fullName>
    </submittedName>
</protein>
<gene>
    <name evidence="2" type="ORF">MGALJ_61230</name>
</gene>
<reference evidence="2 3" key="1">
    <citation type="journal article" date="2019" name="Emerg. Microbes Infect.">
        <title>Comprehensive subspecies identification of 175 nontuberculous mycobacteria species based on 7547 genomic profiles.</title>
        <authorList>
            <person name="Matsumoto Y."/>
            <person name="Kinjo T."/>
            <person name="Motooka D."/>
            <person name="Nabeya D."/>
            <person name="Jung N."/>
            <person name="Uechi K."/>
            <person name="Horii T."/>
            <person name="Iida T."/>
            <person name="Fujita J."/>
            <person name="Nakamura S."/>
        </authorList>
    </citation>
    <scope>NUCLEOTIDE SEQUENCE [LARGE SCALE GENOMIC DNA]</scope>
    <source>
        <strain evidence="2 3">JCM 6399</strain>
        <plasmid evidence="2">pJCM6399</plasmid>
    </source>
</reference>
<sequence>MSKATTTNPKASSRAATIHRRASRPLCSARGCRSQLHRGPPQDTDSALFTAPIYYVTTYVTIASWVNRYEVW</sequence>
<dbReference type="Proteomes" id="UP000465785">
    <property type="component" value="Plasmid pJCM6399"/>
</dbReference>
<evidence type="ECO:0000256" key="1">
    <source>
        <dbReference type="SAM" id="MobiDB-lite"/>
    </source>
</evidence>
<geneLocation type="plasmid" evidence="2 3">
    <name>pJCM6399</name>
</geneLocation>